<organism evidence="1">
    <name type="scientific">Bactrocera latifrons</name>
    <name type="common">Malaysian fruit fly</name>
    <name type="synonym">Chaetodacus latifrons</name>
    <dbReference type="NCBI Taxonomy" id="174628"/>
    <lineage>
        <taxon>Eukaryota</taxon>
        <taxon>Metazoa</taxon>
        <taxon>Ecdysozoa</taxon>
        <taxon>Arthropoda</taxon>
        <taxon>Hexapoda</taxon>
        <taxon>Insecta</taxon>
        <taxon>Pterygota</taxon>
        <taxon>Neoptera</taxon>
        <taxon>Endopterygota</taxon>
        <taxon>Diptera</taxon>
        <taxon>Brachycera</taxon>
        <taxon>Muscomorpha</taxon>
        <taxon>Tephritoidea</taxon>
        <taxon>Tephritidae</taxon>
        <taxon>Bactrocera</taxon>
        <taxon>Bactrocera</taxon>
    </lineage>
</organism>
<reference evidence="1" key="1">
    <citation type="submission" date="2015-06" db="EMBL/GenBank/DDBJ databases">
        <authorList>
            <person name="Hoefler B.C."/>
            <person name="Straight P.D."/>
        </authorList>
    </citation>
    <scope>NUCLEOTIDE SEQUENCE</scope>
</reference>
<dbReference type="OrthoDB" id="1694274at2759"/>
<dbReference type="AlphaFoldDB" id="A0A0K8VUT9"/>
<protein>
    <submittedName>
        <fullName evidence="1">Uncharacterized protein</fullName>
    </submittedName>
</protein>
<dbReference type="InterPro" id="IPR036412">
    <property type="entry name" value="HAD-like_sf"/>
</dbReference>
<name>A0A0K8VUT9_BACLA</name>
<dbReference type="SUPFAM" id="SSF56784">
    <property type="entry name" value="HAD-like"/>
    <property type="match status" value="1"/>
</dbReference>
<gene>
    <name evidence="1" type="ORF">c0_g2_i2</name>
</gene>
<accession>A0A0K8VUT9</accession>
<proteinExistence type="predicted"/>
<evidence type="ECO:0000313" key="1">
    <source>
        <dbReference type="EMBL" id="JAI42638.1"/>
    </source>
</evidence>
<dbReference type="EMBL" id="GDHF01009676">
    <property type="protein sequence ID" value="JAI42638.1"/>
    <property type="molecule type" value="Transcribed_RNA"/>
</dbReference>
<sequence length="112" mass="12497">MAEGKIANDKSIKNADNFCITATNSSSINNAVLGEKLRKITALFFDLDNTLIPTRSGDLKAVKKVCVKEKGEQSRVGHKMIHAKSLEIFHCFVDNRRWELGGRVTSTRDIYA</sequence>